<feature type="domain" description="UmuC" evidence="6">
    <location>
        <begin position="4"/>
        <end position="189"/>
    </location>
</feature>
<reference evidence="7 8" key="1">
    <citation type="submission" date="2012-06" db="EMBL/GenBank/DDBJ databases">
        <title>Finished plasmid 1 of genome of Chroococcidiopsis thermalis PCC 7203.</title>
        <authorList>
            <consortium name="US DOE Joint Genome Institute"/>
            <person name="Gugger M."/>
            <person name="Coursin T."/>
            <person name="Rippka R."/>
            <person name="Tandeau De Marsac N."/>
            <person name="Huntemann M."/>
            <person name="Wei C.-L."/>
            <person name="Han J."/>
            <person name="Detter J.C."/>
            <person name="Han C."/>
            <person name="Tapia R."/>
            <person name="Davenport K."/>
            <person name="Daligault H."/>
            <person name="Erkkila T."/>
            <person name="Gu W."/>
            <person name="Munk A.C.C."/>
            <person name="Teshima H."/>
            <person name="Xu Y."/>
            <person name="Chain P."/>
            <person name="Chen A."/>
            <person name="Krypides N."/>
            <person name="Mavromatis K."/>
            <person name="Markowitz V."/>
            <person name="Szeto E."/>
            <person name="Ivanova N."/>
            <person name="Mikhailova N."/>
            <person name="Ovchinnikova G."/>
            <person name="Pagani I."/>
            <person name="Pati A."/>
            <person name="Goodwin L."/>
            <person name="Peters L."/>
            <person name="Pitluck S."/>
            <person name="Woyke T."/>
            <person name="Kerfeld C."/>
        </authorList>
    </citation>
    <scope>NUCLEOTIDE SEQUENCE [LARGE SCALE GENOMIC DNA]</scope>
    <source>
        <strain evidence="7 8">PCC 7203</strain>
        <plasmid evidence="7 8">pCHRO.01</plasmid>
    </source>
</reference>
<evidence type="ECO:0000256" key="4">
    <source>
        <dbReference type="ARBA" id="ARBA00023204"/>
    </source>
</evidence>
<dbReference type="InterPro" id="IPR043502">
    <property type="entry name" value="DNA/RNA_pol_sf"/>
</dbReference>
<dbReference type="Gene3D" id="3.40.1170.60">
    <property type="match status" value="1"/>
</dbReference>
<dbReference type="Pfam" id="PF11799">
    <property type="entry name" value="IMS_C"/>
    <property type="match status" value="1"/>
</dbReference>
<dbReference type="GO" id="GO:0042276">
    <property type="term" value="P:error-prone translesion synthesis"/>
    <property type="evidence" value="ECO:0007669"/>
    <property type="project" value="TreeGrafter"/>
</dbReference>
<evidence type="ECO:0000313" key="8">
    <source>
        <dbReference type="Proteomes" id="UP000010384"/>
    </source>
</evidence>
<dbReference type="Pfam" id="PF00817">
    <property type="entry name" value="IMS"/>
    <property type="match status" value="1"/>
</dbReference>
<evidence type="ECO:0000256" key="5">
    <source>
        <dbReference type="ARBA" id="ARBA00023236"/>
    </source>
</evidence>
<gene>
    <name evidence="7" type="ORF">Chro_5848</name>
</gene>
<evidence type="ECO:0000256" key="1">
    <source>
        <dbReference type="ARBA" id="ARBA00010945"/>
    </source>
</evidence>
<keyword evidence="4" id="KW-0234">DNA repair</keyword>
<dbReference type="EC" id="2.7.7.7" evidence="7"/>
<dbReference type="GO" id="GO:0005829">
    <property type="term" value="C:cytosol"/>
    <property type="evidence" value="ECO:0007669"/>
    <property type="project" value="TreeGrafter"/>
</dbReference>
<dbReference type="InterPro" id="IPR043128">
    <property type="entry name" value="Rev_trsase/Diguanyl_cyclase"/>
</dbReference>
<dbReference type="Pfam" id="PF13438">
    <property type="entry name" value="DUF4113"/>
    <property type="match status" value="1"/>
</dbReference>
<dbReference type="KEGG" id="cthe:Chro_5848"/>
<dbReference type="PANTHER" id="PTHR11076:SF34">
    <property type="entry name" value="PROTEIN UMUC"/>
    <property type="match status" value="1"/>
</dbReference>
<dbReference type="PATRIC" id="fig|251229.3.peg.6837"/>
<keyword evidence="7" id="KW-0548">Nucleotidyltransferase</keyword>
<keyword evidence="8" id="KW-1185">Reference proteome</keyword>
<dbReference type="FunCoup" id="K9U9S7">
    <property type="interactions" value="555"/>
</dbReference>
<dbReference type="GO" id="GO:0006281">
    <property type="term" value="P:DNA repair"/>
    <property type="evidence" value="ECO:0007669"/>
    <property type="project" value="UniProtKB-KW"/>
</dbReference>
<organism evidence="7 8">
    <name type="scientific">Chroococcidiopsis thermalis (strain PCC 7203)</name>
    <dbReference type="NCBI Taxonomy" id="251229"/>
    <lineage>
        <taxon>Bacteria</taxon>
        <taxon>Bacillati</taxon>
        <taxon>Cyanobacteriota</taxon>
        <taxon>Cyanophyceae</taxon>
        <taxon>Chroococcidiopsidales</taxon>
        <taxon>Chroococcidiopsidaceae</taxon>
        <taxon>Chroococcidiopsis</taxon>
    </lineage>
</organism>
<dbReference type="PROSITE" id="PS50173">
    <property type="entry name" value="UMUC"/>
    <property type="match status" value="1"/>
</dbReference>
<accession>K9U9S7</accession>
<keyword evidence="7" id="KW-0808">Transferase</keyword>
<dbReference type="EMBL" id="CP003598">
    <property type="protein sequence ID" value="AFY91186.1"/>
    <property type="molecule type" value="Genomic_DNA"/>
</dbReference>
<dbReference type="PANTHER" id="PTHR11076">
    <property type="entry name" value="DNA REPAIR POLYMERASE UMUC / TRANSFERASE FAMILY MEMBER"/>
    <property type="match status" value="1"/>
</dbReference>
<dbReference type="InterPro" id="IPR025188">
    <property type="entry name" value="DUF4113"/>
</dbReference>
<evidence type="ECO:0000256" key="3">
    <source>
        <dbReference type="ARBA" id="ARBA00023199"/>
    </source>
</evidence>
<protein>
    <submittedName>
        <fullName evidence="7">DNA-directed DNA polymerase</fullName>
        <ecNumber evidence="7">2.7.7.7</ecNumber>
    </submittedName>
</protein>
<evidence type="ECO:0000259" key="6">
    <source>
        <dbReference type="PROSITE" id="PS50173"/>
    </source>
</evidence>
<dbReference type="CDD" id="cd01700">
    <property type="entry name" value="PolY_Pol_V_umuC"/>
    <property type="match status" value="1"/>
</dbReference>
<dbReference type="InterPro" id="IPR050116">
    <property type="entry name" value="DNA_polymerase-Y"/>
</dbReference>
<name>K9U9S7_CHRTP</name>
<evidence type="ECO:0000256" key="2">
    <source>
        <dbReference type="ARBA" id="ARBA00022763"/>
    </source>
</evidence>
<dbReference type="RefSeq" id="WP_015163123.1">
    <property type="nucleotide sequence ID" value="NC_019699.1"/>
</dbReference>
<proteinExistence type="inferred from homology"/>
<comment type="similarity">
    <text evidence="1">Belongs to the DNA polymerase type-Y family.</text>
</comment>
<sequence length="422" mass="47062">MKIYALVDCNNFYASCERVFNPKLEGKPIVVLSNNDGCAIARSQEAKALGIEMGAPLFQIQSIVQCHQVRVLSSNFALYGDLSARVMATLAQFTPEIEIYSIYSIDEAFLDLSGLTQLVDYARQIRTTVKQWTGIPVSIGIAPTKTLAKVANRIAKRRVDANGVFDLTDKTLQEEVLAQTAVEDIWGIGRKSGRRLRTHCISNALQLRHANEQWIQTQLGVMGLRTVLELRGISCLSLQSCPAAKHARTVSRSFSRPVESLAELKAAVATYTSRAAEKLRCDRLSAKALTVFLMTDRFHQDEPQHFDSTYVELPVATSDTAELIGYTSQAIAAIYREGYRYKKTGVTLTHLVAANLFQACLFETTDRERSRKLMQVIDRINQQLGAGTIAFAATGLRQSWGRKEMRSPRYTTCWQELPVVKA</sequence>
<dbReference type="Gene3D" id="1.10.150.20">
    <property type="entry name" value="5' to 3' exonuclease, C-terminal subdomain"/>
    <property type="match status" value="1"/>
</dbReference>
<keyword evidence="7" id="KW-0614">Plasmid</keyword>
<dbReference type="HOGENOM" id="CLU_012348_3_0_3"/>
<dbReference type="SUPFAM" id="SSF56672">
    <property type="entry name" value="DNA/RNA polymerases"/>
    <property type="match status" value="1"/>
</dbReference>
<dbReference type="Gene3D" id="3.30.70.270">
    <property type="match status" value="1"/>
</dbReference>
<geneLocation type="plasmid" evidence="7 8">
    <name>pCHRO.01</name>
</geneLocation>
<dbReference type="Proteomes" id="UP000010384">
    <property type="component" value="Plasmid pCHRO.01"/>
</dbReference>
<keyword evidence="2" id="KW-0227">DNA damage</keyword>
<keyword evidence="7" id="KW-0239">DNA-directed DNA polymerase</keyword>
<dbReference type="GO" id="GO:0003887">
    <property type="term" value="F:DNA-directed DNA polymerase activity"/>
    <property type="evidence" value="ECO:0007669"/>
    <property type="project" value="UniProtKB-KW"/>
</dbReference>
<keyword evidence="5" id="KW-0742">SOS response</keyword>
<evidence type="ECO:0000313" key="7">
    <source>
        <dbReference type="EMBL" id="AFY91186.1"/>
    </source>
</evidence>
<dbReference type="InParanoid" id="K9U9S7"/>
<dbReference type="OrthoDB" id="9808813at2"/>
<dbReference type="GO" id="GO:0009432">
    <property type="term" value="P:SOS response"/>
    <property type="evidence" value="ECO:0007669"/>
    <property type="project" value="UniProtKB-KW"/>
</dbReference>
<dbReference type="InterPro" id="IPR001126">
    <property type="entry name" value="UmuC"/>
</dbReference>
<dbReference type="InterPro" id="IPR017961">
    <property type="entry name" value="DNA_pol_Y-fam_little_finger"/>
</dbReference>
<dbReference type="AlphaFoldDB" id="K9U9S7"/>
<keyword evidence="3" id="KW-0741">SOS mutagenesis</keyword>
<dbReference type="GO" id="GO:0003684">
    <property type="term" value="F:damaged DNA binding"/>
    <property type="evidence" value="ECO:0007669"/>
    <property type="project" value="InterPro"/>
</dbReference>